<keyword evidence="6 7" id="KW-0472">Membrane</keyword>
<dbReference type="Pfam" id="PF01891">
    <property type="entry name" value="CbiM"/>
    <property type="match status" value="1"/>
</dbReference>
<evidence type="ECO:0000313" key="8">
    <source>
        <dbReference type="EMBL" id="QEA39827.1"/>
    </source>
</evidence>
<reference evidence="8 9" key="1">
    <citation type="submission" date="2019-06" db="EMBL/GenBank/DDBJ databases">
        <title>Genome analyses of bacteria isolated from kimchi.</title>
        <authorList>
            <person name="Lee S."/>
            <person name="Ahn S."/>
            <person name="Roh S."/>
        </authorList>
    </citation>
    <scope>NUCLEOTIDE SEQUENCE [LARGE SCALE GENOMIC DNA]</scope>
    <source>
        <strain evidence="8 9">CBA4606</strain>
    </source>
</reference>
<evidence type="ECO:0000256" key="2">
    <source>
        <dbReference type="ARBA" id="ARBA00022448"/>
    </source>
</evidence>
<keyword evidence="4 7" id="KW-0812">Transmembrane</keyword>
<feature type="transmembrane region" description="Helical" evidence="7">
    <location>
        <begin position="139"/>
        <end position="169"/>
    </location>
</feature>
<feature type="transmembrane region" description="Helical" evidence="7">
    <location>
        <begin position="181"/>
        <end position="206"/>
    </location>
</feature>
<gene>
    <name evidence="8" type="ORF">FGL86_12590</name>
</gene>
<dbReference type="RefSeq" id="WP_147184875.1">
    <property type="nucleotide sequence ID" value="NZ_CP042382.1"/>
</dbReference>
<evidence type="ECO:0000256" key="5">
    <source>
        <dbReference type="ARBA" id="ARBA00022989"/>
    </source>
</evidence>
<protein>
    <recommendedName>
        <fullName evidence="10">Energy-coupling factor ABC transporter permease</fullName>
    </recommendedName>
</protein>
<dbReference type="Gene3D" id="1.10.1760.20">
    <property type="match status" value="1"/>
</dbReference>
<dbReference type="Proteomes" id="UP000321272">
    <property type="component" value="Chromosome"/>
</dbReference>
<keyword evidence="9" id="KW-1185">Reference proteome</keyword>
<evidence type="ECO:0000256" key="3">
    <source>
        <dbReference type="ARBA" id="ARBA00022475"/>
    </source>
</evidence>
<evidence type="ECO:0000256" key="4">
    <source>
        <dbReference type="ARBA" id="ARBA00022692"/>
    </source>
</evidence>
<dbReference type="KEGG" id="paur:FGL86_12590"/>
<feature type="transmembrane region" description="Helical" evidence="7">
    <location>
        <begin position="107"/>
        <end position="127"/>
    </location>
</feature>
<comment type="subcellular location">
    <subcellularLocation>
        <location evidence="1">Cell membrane</location>
        <topology evidence="1">Multi-pass membrane protein</topology>
    </subcellularLocation>
</comment>
<dbReference type="GO" id="GO:0000041">
    <property type="term" value="P:transition metal ion transport"/>
    <property type="evidence" value="ECO:0007669"/>
    <property type="project" value="InterPro"/>
</dbReference>
<feature type="transmembrane region" description="Helical" evidence="7">
    <location>
        <begin position="7"/>
        <end position="29"/>
    </location>
</feature>
<evidence type="ECO:0000313" key="9">
    <source>
        <dbReference type="Proteomes" id="UP000321272"/>
    </source>
</evidence>
<dbReference type="InterPro" id="IPR002751">
    <property type="entry name" value="CbiM/NikMN"/>
</dbReference>
<dbReference type="GO" id="GO:0005886">
    <property type="term" value="C:plasma membrane"/>
    <property type="evidence" value="ECO:0007669"/>
    <property type="project" value="UniProtKB-SubCell"/>
</dbReference>
<dbReference type="AlphaFoldDB" id="A0A5B8SUT8"/>
<keyword evidence="5 7" id="KW-1133">Transmembrane helix</keyword>
<proteinExistence type="predicted"/>
<dbReference type="EMBL" id="CP042382">
    <property type="protein sequence ID" value="QEA39827.1"/>
    <property type="molecule type" value="Genomic_DNA"/>
</dbReference>
<sequence>MTFVENVLSVWMLGLCALISLLMLGLALWQRPWQVLLEDSALQHRLMAATIGVMLIWQLRAQAVDWLSLHLMFTALMTLMFKAPLALCINVAINLVMVLIGRTAWELLGVNVLISGVVPAMVMVLVWRLVDRYLPDNLAIFFFVCGFFGSAFATLACGLVTVAIVWLGASDPQVWYVVQDYALFLPLLMPSEGFITGMLLSLLLVYHPHWVATFSSHRYIDTK</sequence>
<evidence type="ECO:0000256" key="7">
    <source>
        <dbReference type="SAM" id="Phobius"/>
    </source>
</evidence>
<evidence type="ECO:0008006" key="10">
    <source>
        <dbReference type="Google" id="ProtNLM"/>
    </source>
</evidence>
<organism evidence="8 9">
    <name type="scientific">Pistricoccus aurantiacus</name>
    <dbReference type="NCBI Taxonomy" id="1883414"/>
    <lineage>
        <taxon>Bacteria</taxon>
        <taxon>Pseudomonadati</taxon>
        <taxon>Pseudomonadota</taxon>
        <taxon>Gammaproteobacteria</taxon>
        <taxon>Oceanospirillales</taxon>
        <taxon>Halomonadaceae</taxon>
        <taxon>Pistricoccus</taxon>
    </lineage>
</organism>
<evidence type="ECO:0000256" key="1">
    <source>
        <dbReference type="ARBA" id="ARBA00004651"/>
    </source>
</evidence>
<evidence type="ECO:0000256" key="6">
    <source>
        <dbReference type="ARBA" id="ARBA00023136"/>
    </source>
</evidence>
<keyword evidence="2" id="KW-0813">Transport</keyword>
<accession>A0A5B8SUT8</accession>
<name>A0A5B8SUT8_9GAMM</name>
<dbReference type="OrthoDB" id="5297929at2"/>
<feature type="transmembrane region" description="Helical" evidence="7">
    <location>
        <begin position="71"/>
        <end position="101"/>
    </location>
</feature>
<keyword evidence="3" id="KW-1003">Cell membrane</keyword>